<keyword evidence="1" id="KW-1133">Transmembrane helix</keyword>
<keyword evidence="1" id="KW-0472">Membrane</keyword>
<feature type="transmembrane region" description="Helical" evidence="1">
    <location>
        <begin position="15"/>
        <end position="37"/>
    </location>
</feature>
<organism evidence="2 3">
    <name type="scientific">Phaseolus coccineus</name>
    <name type="common">Scarlet runner bean</name>
    <name type="synonym">Phaseolus multiflorus</name>
    <dbReference type="NCBI Taxonomy" id="3886"/>
    <lineage>
        <taxon>Eukaryota</taxon>
        <taxon>Viridiplantae</taxon>
        <taxon>Streptophyta</taxon>
        <taxon>Embryophyta</taxon>
        <taxon>Tracheophyta</taxon>
        <taxon>Spermatophyta</taxon>
        <taxon>Magnoliopsida</taxon>
        <taxon>eudicotyledons</taxon>
        <taxon>Gunneridae</taxon>
        <taxon>Pentapetalae</taxon>
        <taxon>rosids</taxon>
        <taxon>fabids</taxon>
        <taxon>Fabales</taxon>
        <taxon>Fabaceae</taxon>
        <taxon>Papilionoideae</taxon>
        <taxon>50 kb inversion clade</taxon>
        <taxon>NPAAA clade</taxon>
        <taxon>indigoferoid/millettioid clade</taxon>
        <taxon>Phaseoleae</taxon>
        <taxon>Phaseolus</taxon>
    </lineage>
</organism>
<sequence length="87" mass="10205">MLIFQLIFTYYCTRYLVFILHFFLCFGITILIGHLCFAQTSVHNPQLNKTDIVLLKLDTFMIVMSRRGISKTMRGVDGFHQDKARSR</sequence>
<protein>
    <submittedName>
        <fullName evidence="2">Uncharacterized protein</fullName>
    </submittedName>
</protein>
<accession>A0AAN9NWZ1</accession>
<proteinExistence type="predicted"/>
<keyword evidence="1" id="KW-0812">Transmembrane</keyword>
<dbReference type="EMBL" id="JAYMYR010000002">
    <property type="protein sequence ID" value="KAK7378478.1"/>
    <property type="molecule type" value="Genomic_DNA"/>
</dbReference>
<evidence type="ECO:0000313" key="2">
    <source>
        <dbReference type="EMBL" id="KAK7378478.1"/>
    </source>
</evidence>
<dbReference type="Proteomes" id="UP001374584">
    <property type="component" value="Unassembled WGS sequence"/>
</dbReference>
<evidence type="ECO:0000313" key="3">
    <source>
        <dbReference type="Proteomes" id="UP001374584"/>
    </source>
</evidence>
<keyword evidence="3" id="KW-1185">Reference proteome</keyword>
<name>A0AAN9NWZ1_PHACN</name>
<reference evidence="2 3" key="1">
    <citation type="submission" date="2024-01" db="EMBL/GenBank/DDBJ databases">
        <title>The genomes of 5 underutilized Papilionoideae crops provide insights into root nodulation and disease resistanc.</title>
        <authorList>
            <person name="Jiang F."/>
        </authorList>
    </citation>
    <scope>NUCLEOTIDE SEQUENCE [LARGE SCALE GENOMIC DNA]</scope>
    <source>
        <strain evidence="2">JINMINGXINNONG_FW02</strain>
        <tissue evidence="2">Leaves</tissue>
    </source>
</reference>
<evidence type="ECO:0000256" key="1">
    <source>
        <dbReference type="SAM" id="Phobius"/>
    </source>
</evidence>
<gene>
    <name evidence="2" type="ORF">VNO80_03920</name>
</gene>
<dbReference type="AlphaFoldDB" id="A0AAN9NWZ1"/>
<comment type="caution">
    <text evidence="2">The sequence shown here is derived from an EMBL/GenBank/DDBJ whole genome shotgun (WGS) entry which is preliminary data.</text>
</comment>